<organism evidence="1 2">
    <name type="scientific">Rhizophagus clarus</name>
    <dbReference type="NCBI Taxonomy" id="94130"/>
    <lineage>
        <taxon>Eukaryota</taxon>
        <taxon>Fungi</taxon>
        <taxon>Fungi incertae sedis</taxon>
        <taxon>Mucoromycota</taxon>
        <taxon>Glomeromycotina</taxon>
        <taxon>Glomeromycetes</taxon>
        <taxon>Glomerales</taxon>
        <taxon>Glomeraceae</taxon>
        <taxon>Rhizophagus</taxon>
    </lineage>
</organism>
<reference evidence="1 2" key="1">
    <citation type="submission" date="2017-11" db="EMBL/GenBank/DDBJ databases">
        <title>The genome of Rhizophagus clarus HR1 reveals common genetic basis of auxotrophy among arbuscular mycorrhizal fungi.</title>
        <authorList>
            <person name="Kobayashi Y."/>
        </authorList>
    </citation>
    <scope>NUCLEOTIDE SEQUENCE [LARGE SCALE GENOMIC DNA]</scope>
    <source>
        <strain evidence="1 2">HR1</strain>
    </source>
</reference>
<comment type="caution">
    <text evidence="1">The sequence shown here is derived from an EMBL/GenBank/DDBJ whole genome shotgun (WGS) entry which is preliminary data.</text>
</comment>
<dbReference type="AlphaFoldDB" id="A0A2Z6QF54"/>
<dbReference type="EMBL" id="BEXD01000411">
    <property type="protein sequence ID" value="GBB87232.1"/>
    <property type="molecule type" value="Genomic_DNA"/>
</dbReference>
<keyword evidence="2" id="KW-1185">Reference proteome</keyword>
<name>A0A2Z6QF54_9GLOM</name>
<accession>A0A2Z6QF54</accession>
<evidence type="ECO:0000313" key="2">
    <source>
        <dbReference type="Proteomes" id="UP000247702"/>
    </source>
</evidence>
<evidence type="ECO:0000313" key="1">
    <source>
        <dbReference type="EMBL" id="GBB87232.1"/>
    </source>
</evidence>
<protein>
    <submittedName>
        <fullName evidence="1">Uncharacterized protein</fullName>
    </submittedName>
</protein>
<dbReference type="Proteomes" id="UP000247702">
    <property type="component" value="Unassembled WGS sequence"/>
</dbReference>
<gene>
    <name evidence="1" type="ORF">RclHR1_13680005</name>
</gene>
<proteinExistence type="predicted"/>
<sequence length="239" mass="27680">MENFEKTWSTTITELIKTFKAELIKDVCQVYSVAPLGRPKKQDRQYKMLAYFIGEQNLFQKEDYWFEGAKDASSTNNPIISATAFSRKQLRRLGAAAIMSTTGTKRTNNICRISGHDYRYFKPHKGYQVHFDVLVSQLGGLWVWWFPGEWKLAQRKSHKIFQASFRFPANTTKDAIYSKFTPNGESLLQYMRAAAWKTNKADEFQDALTNSVEEEKKQQEWFHSEITIIEPLQTGPGLP</sequence>